<dbReference type="EMBL" id="JAHQIW010007284">
    <property type="protein sequence ID" value="KAJ1373424.1"/>
    <property type="molecule type" value="Genomic_DNA"/>
</dbReference>
<evidence type="ECO:0000313" key="7">
    <source>
        <dbReference type="EMBL" id="KAJ1373424.1"/>
    </source>
</evidence>
<dbReference type="PROSITE" id="PS51371">
    <property type="entry name" value="CBS"/>
    <property type="match status" value="1"/>
</dbReference>
<dbReference type="AlphaFoldDB" id="A0AAD5RF76"/>
<comment type="similarity">
    <text evidence="1">Belongs to the 5'-AMP-activated protein kinase gamma subunit family.</text>
</comment>
<dbReference type="GO" id="GO:0019901">
    <property type="term" value="F:protein kinase binding"/>
    <property type="evidence" value="ECO:0007669"/>
    <property type="project" value="TreeGrafter"/>
</dbReference>
<comment type="subunit">
    <text evidence="4">AMPK is a heterotrimer of an alpha catalytic subunit (PRKAA1 or PRKAA2), a beta (PRKAB1 or PRKAB2) and a gamma non-catalytic subunits (PRKAG1, PRKAG2 or PRKAG3). Interacts with FNIP1 and FNIP2.</text>
</comment>
<feature type="domain" description="CBS" evidence="6">
    <location>
        <begin position="280"/>
        <end position="340"/>
    </location>
</feature>
<dbReference type="SMART" id="SM00116">
    <property type="entry name" value="CBS"/>
    <property type="match status" value="2"/>
</dbReference>
<keyword evidence="2" id="KW-0677">Repeat</keyword>
<accession>A0AAD5RF76</accession>
<evidence type="ECO:0000256" key="2">
    <source>
        <dbReference type="ARBA" id="ARBA00022737"/>
    </source>
</evidence>
<sequence>MWGTITLYGMWMSCIFHVVIVKFTGGSKHWVIATEGVRVELWLEALCVAAKVDRSISHSSLIKPSIPPLNQFSARNRNFFGYQTYAESLLINLFPTEKSQRGFKNKPAIILFILRDFPSLYCSLSGFFGSILSNIQRSTSELLLRQTCAFDYMYKAFTNVIVDDPDLIYAQFLQHSQCYETMSSNNKVVVFTDDLSVRKAFYGLLYNSTRTGLIADSATMQVTGVLSITDFTMVLMMLWKFRKNCEETKEKPLSYSEFEAMDILNVTISRWKEILKMQDMNRGFISINSNESVYRAVELLTKHRIHRLPVLDQQTGNCTFILTHRRILHYLWKHCCCLSRPYYMYERVADLKIGIYTGIHYATQDMILMDVLDMIIDNGISGVPVVEPSTMKIVDVYTRFDAVAVAFFNNDRHVDIDVGSHSPAAEKFVEIVTMS</sequence>
<dbReference type="GO" id="GO:0005737">
    <property type="term" value="C:cytoplasm"/>
    <property type="evidence" value="ECO:0007669"/>
    <property type="project" value="TreeGrafter"/>
</dbReference>
<evidence type="ECO:0000313" key="8">
    <source>
        <dbReference type="Proteomes" id="UP001196413"/>
    </source>
</evidence>
<dbReference type="SUPFAM" id="SSF54631">
    <property type="entry name" value="CBS-domain pair"/>
    <property type="match status" value="2"/>
</dbReference>
<evidence type="ECO:0000256" key="4">
    <source>
        <dbReference type="ARBA" id="ARBA00025878"/>
    </source>
</evidence>
<dbReference type="Pfam" id="PF00571">
    <property type="entry name" value="CBS"/>
    <property type="match status" value="2"/>
</dbReference>
<dbReference type="PANTHER" id="PTHR13780">
    <property type="entry name" value="AMP-ACTIVATED PROTEIN KINASE, GAMMA REGULATORY SUBUNIT"/>
    <property type="match status" value="1"/>
</dbReference>
<proteinExistence type="inferred from homology"/>
<evidence type="ECO:0000256" key="3">
    <source>
        <dbReference type="ARBA" id="ARBA00023122"/>
    </source>
</evidence>
<dbReference type="InterPro" id="IPR046342">
    <property type="entry name" value="CBS_dom_sf"/>
</dbReference>
<dbReference type="GO" id="GO:0019887">
    <property type="term" value="F:protein kinase regulator activity"/>
    <property type="evidence" value="ECO:0007669"/>
    <property type="project" value="TreeGrafter"/>
</dbReference>
<dbReference type="GO" id="GO:0031588">
    <property type="term" value="C:nucleotide-activated protein kinase complex"/>
    <property type="evidence" value="ECO:0007669"/>
    <property type="project" value="TreeGrafter"/>
</dbReference>
<dbReference type="PANTHER" id="PTHR13780:SF99">
    <property type="entry name" value="CBS DOMAIN-CONTAINING PROTEIN"/>
    <property type="match status" value="1"/>
</dbReference>
<keyword evidence="3 5" id="KW-0129">CBS domain</keyword>
<reference evidence="7" key="1">
    <citation type="submission" date="2021-06" db="EMBL/GenBank/DDBJ databases">
        <title>Parelaphostrongylus tenuis whole genome reference sequence.</title>
        <authorList>
            <person name="Garwood T.J."/>
            <person name="Larsen P.A."/>
            <person name="Fountain-Jones N.M."/>
            <person name="Garbe J.R."/>
            <person name="Macchietto M.G."/>
            <person name="Kania S.A."/>
            <person name="Gerhold R.W."/>
            <person name="Richards J.E."/>
            <person name="Wolf T.M."/>
        </authorList>
    </citation>
    <scope>NUCLEOTIDE SEQUENCE</scope>
    <source>
        <strain evidence="7">MNPRO001-30</strain>
        <tissue evidence="7">Meninges</tissue>
    </source>
</reference>
<keyword evidence="8" id="KW-1185">Reference proteome</keyword>
<name>A0AAD5RF76_PARTN</name>
<dbReference type="Gene3D" id="3.10.580.10">
    <property type="entry name" value="CBS-domain"/>
    <property type="match status" value="2"/>
</dbReference>
<dbReference type="GO" id="GO:0016208">
    <property type="term" value="F:AMP binding"/>
    <property type="evidence" value="ECO:0007669"/>
    <property type="project" value="TreeGrafter"/>
</dbReference>
<dbReference type="CDD" id="cd02205">
    <property type="entry name" value="CBS_pair_SF"/>
    <property type="match status" value="1"/>
</dbReference>
<dbReference type="InterPro" id="IPR050511">
    <property type="entry name" value="AMPK_gamma/SDS23_families"/>
</dbReference>
<evidence type="ECO:0000256" key="1">
    <source>
        <dbReference type="ARBA" id="ARBA00006750"/>
    </source>
</evidence>
<dbReference type="Proteomes" id="UP001196413">
    <property type="component" value="Unassembled WGS sequence"/>
</dbReference>
<comment type="caution">
    <text evidence="7">The sequence shown here is derived from an EMBL/GenBank/DDBJ whole genome shotgun (WGS) entry which is preliminary data.</text>
</comment>
<organism evidence="7 8">
    <name type="scientific">Parelaphostrongylus tenuis</name>
    <name type="common">Meningeal worm</name>
    <dbReference type="NCBI Taxonomy" id="148309"/>
    <lineage>
        <taxon>Eukaryota</taxon>
        <taxon>Metazoa</taxon>
        <taxon>Ecdysozoa</taxon>
        <taxon>Nematoda</taxon>
        <taxon>Chromadorea</taxon>
        <taxon>Rhabditida</taxon>
        <taxon>Rhabditina</taxon>
        <taxon>Rhabditomorpha</taxon>
        <taxon>Strongyloidea</taxon>
        <taxon>Metastrongylidae</taxon>
        <taxon>Parelaphostrongylus</taxon>
    </lineage>
</organism>
<gene>
    <name evidence="7" type="ORF">KIN20_035816</name>
</gene>
<evidence type="ECO:0000256" key="5">
    <source>
        <dbReference type="PROSITE-ProRule" id="PRU00703"/>
    </source>
</evidence>
<evidence type="ECO:0000259" key="6">
    <source>
        <dbReference type="PROSITE" id="PS51371"/>
    </source>
</evidence>
<dbReference type="InterPro" id="IPR000644">
    <property type="entry name" value="CBS_dom"/>
</dbReference>
<dbReference type="GO" id="GO:0005634">
    <property type="term" value="C:nucleus"/>
    <property type="evidence" value="ECO:0007669"/>
    <property type="project" value="TreeGrafter"/>
</dbReference>
<protein>
    <recommendedName>
        <fullName evidence="6">CBS domain-containing protein</fullName>
    </recommendedName>
</protein>